<evidence type="ECO:0000313" key="2">
    <source>
        <dbReference type="WBParaSite" id="RSKR_0001152100.1"/>
    </source>
</evidence>
<accession>A0AC35UGV8</accession>
<dbReference type="WBParaSite" id="RSKR_0001152100.1">
    <property type="protein sequence ID" value="RSKR_0001152100.1"/>
    <property type="gene ID" value="RSKR_0001152100"/>
</dbReference>
<name>A0AC35UGV8_9BILA</name>
<dbReference type="Proteomes" id="UP000095286">
    <property type="component" value="Unplaced"/>
</dbReference>
<protein>
    <submittedName>
        <fullName evidence="2">Reverse transcriptase</fullName>
    </submittedName>
</protein>
<reference evidence="2" key="1">
    <citation type="submission" date="2016-11" db="UniProtKB">
        <authorList>
            <consortium name="WormBaseParasite"/>
        </authorList>
    </citation>
    <scope>IDENTIFICATION</scope>
    <source>
        <strain evidence="2">KR3021</strain>
    </source>
</reference>
<proteinExistence type="predicted"/>
<evidence type="ECO:0000313" key="1">
    <source>
        <dbReference type="Proteomes" id="UP000095286"/>
    </source>
</evidence>
<sequence>MDAIPTLPEQSTFGPIYGAFHKLCKENYIANVFIDDGRTRFGHLFQMIKKVAKGGVRLVSYDHTNGVEFVRLFRLAGDSDSVKRRPRIHYCAECLETFSSISHMEDFTCEALKKKRDEGRDKYADFGVE</sequence>
<organism evidence="1 2">
    <name type="scientific">Rhabditophanes sp. KR3021</name>
    <dbReference type="NCBI Taxonomy" id="114890"/>
    <lineage>
        <taxon>Eukaryota</taxon>
        <taxon>Metazoa</taxon>
        <taxon>Ecdysozoa</taxon>
        <taxon>Nematoda</taxon>
        <taxon>Chromadorea</taxon>
        <taxon>Rhabditida</taxon>
        <taxon>Tylenchina</taxon>
        <taxon>Panagrolaimomorpha</taxon>
        <taxon>Strongyloidoidea</taxon>
        <taxon>Alloionematidae</taxon>
        <taxon>Rhabditophanes</taxon>
    </lineage>
</organism>